<dbReference type="AlphaFoldDB" id="A0A480AGJ5"/>
<protein>
    <recommendedName>
        <fullName evidence="5">Replication protein RepU</fullName>
    </recommendedName>
</protein>
<dbReference type="EMBL" id="BJCF01000077">
    <property type="protein sequence ID" value="GCL44180.1"/>
    <property type="molecule type" value="Genomic_DNA"/>
</dbReference>
<evidence type="ECO:0000256" key="2">
    <source>
        <dbReference type="SAM" id="Phobius"/>
    </source>
</evidence>
<accession>A0A480AGJ5</accession>
<feature type="coiled-coil region" evidence="1">
    <location>
        <begin position="16"/>
        <end position="94"/>
    </location>
</feature>
<proteinExistence type="predicted"/>
<name>A0A480AGJ5_9CYAN</name>
<evidence type="ECO:0000313" key="4">
    <source>
        <dbReference type="Proteomes" id="UP000299367"/>
    </source>
</evidence>
<keyword evidence="2" id="KW-1133">Transmembrane helix</keyword>
<dbReference type="RefSeq" id="WP_137909579.1">
    <property type="nucleotide sequence ID" value="NZ_BJCF01000077.1"/>
</dbReference>
<reference evidence="4" key="1">
    <citation type="submission" date="2019-02" db="EMBL/GenBank/DDBJ databases">
        <title>Draft genome sequence of Dolichospermum planctonicum NIES-80.</title>
        <authorList>
            <person name="Yamaguchi H."/>
            <person name="Suzuki S."/>
            <person name="Kawachi M."/>
        </authorList>
    </citation>
    <scope>NUCLEOTIDE SEQUENCE [LARGE SCALE GENOMIC DNA]</scope>
    <source>
        <strain evidence="4">NIES-80</strain>
    </source>
</reference>
<evidence type="ECO:0000256" key="1">
    <source>
        <dbReference type="SAM" id="Coils"/>
    </source>
</evidence>
<sequence length="136" mass="15680">MTTNPPTLTYTLEEILSRLDQKIEKQFAEVNQKMERQFTEVNQKMERQFTEVNQKMERQFAEVNKKLETIDGRLNKLEIGQAELSGEIKTLEEKVSGIDKRLDNQEFINRGVLVAVIIALISGVVKLFGFFPTSKT</sequence>
<evidence type="ECO:0000313" key="3">
    <source>
        <dbReference type="EMBL" id="GCL44180.1"/>
    </source>
</evidence>
<feature type="transmembrane region" description="Helical" evidence="2">
    <location>
        <begin position="111"/>
        <end position="131"/>
    </location>
</feature>
<keyword evidence="1" id="KW-0175">Coiled coil</keyword>
<keyword evidence="2" id="KW-0472">Membrane</keyword>
<dbReference type="Proteomes" id="UP000299367">
    <property type="component" value="Unassembled WGS sequence"/>
</dbReference>
<dbReference type="Gene3D" id="1.20.5.2280">
    <property type="match status" value="1"/>
</dbReference>
<keyword evidence="2" id="KW-0812">Transmembrane</keyword>
<comment type="caution">
    <text evidence="3">The sequence shown here is derived from an EMBL/GenBank/DDBJ whole genome shotgun (WGS) entry which is preliminary data.</text>
</comment>
<dbReference type="OrthoDB" id="471184at2"/>
<organism evidence="3 4">
    <name type="scientific">Dolichospermum planctonicum</name>
    <dbReference type="NCBI Taxonomy" id="136072"/>
    <lineage>
        <taxon>Bacteria</taxon>
        <taxon>Bacillati</taxon>
        <taxon>Cyanobacteriota</taxon>
        <taxon>Cyanophyceae</taxon>
        <taxon>Nostocales</taxon>
        <taxon>Aphanizomenonaceae</taxon>
        <taxon>Dolichospermum</taxon>
    </lineage>
</organism>
<gene>
    <name evidence="3" type="ORF">NIES80_39060</name>
</gene>
<evidence type="ECO:0008006" key="5">
    <source>
        <dbReference type="Google" id="ProtNLM"/>
    </source>
</evidence>